<dbReference type="PROSITE" id="PS00678">
    <property type="entry name" value="WD_REPEATS_1"/>
    <property type="match status" value="1"/>
</dbReference>
<reference evidence="5" key="1">
    <citation type="journal article" date="2021" name="Open Biol.">
        <title>Shared evolutionary footprints suggest mitochondrial oxidative damage underlies multiple complex I losses in fungi.</title>
        <authorList>
            <person name="Schikora-Tamarit M.A."/>
            <person name="Marcet-Houben M."/>
            <person name="Nosek J."/>
            <person name="Gabaldon T."/>
        </authorList>
    </citation>
    <scope>NUCLEOTIDE SEQUENCE</scope>
    <source>
        <strain evidence="5">CBS2887</strain>
    </source>
</reference>
<evidence type="ECO:0000256" key="3">
    <source>
        <dbReference type="PROSITE-ProRule" id="PRU00221"/>
    </source>
</evidence>
<dbReference type="GO" id="GO:0000398">
    <property type="term" value="P:mRNA splicing, via spliceosome"/>
    <property type="evidence" value="ECO:0007669"/>
    <property type="project" value="InterPro"/>
</dbReference>
<dbReference type="AlphaFoldDB" id="A0A9P8Q4U1"/>
<dbReference type="GO" id="GO:0003729">
    <property type="term" value="F:mRNA binding"/>
    <property type="evidence" value="ECO:0007669"/>
    <property type="project" value="TreeGrafter"/>
</dbReference>
<dbReference type="Pfam" id="PF00400">
    <property type="entry name" value="WD40"/>
    <property type="match status" value="4"/>
</dbReference>
<gene>
    <name evidence="5" type="ORF">WICPIJ_006140</name>
</gene>
<name>A0A9P8Q4U1_WICPI</name>
<dbReference type="GO" id="GO:0071013">
    <property type="term" value="C:catalytic step 2 spliceosome"/>
    <property type="evidence" value="ECO:0007669"/>
    <property type="project" value="InterPro"/>
</dbReference>
<feature type="repeat" description="WD" evidence="3">
    <location>
        <begin position="239"/>
        <end position="273"/>
    </location>
</feature>
<feature type="repeat" description="WD" evidence="3">
    <location>
        <begin position="483"/>
        <end position="514"/>
    </location>
</feature>
<keyword evidence="1 3" id="KW-0853">WD repeat</keyword>
<dbReference type="PROSITE" id="PS50082">
    <property type="entry name" value="WD_REPEATS_2"/>
    <property type="match status" value="3"/>
</dbReference>
<dbReference type="Proteomes" id="UP000774326">
    <property type="component" value="Unassembled WGS sequence"/>
</dbReference>
<dbReference type="PANTHER" id="PTHR43979">
    <property type="entry name" value="PRE-MRNA-PROCESSING FACTOR 17"/>
    <property type="match status" value="1"/>
</dbReference>
<evidence type="ECO:0008006" key="7">
    <source>
        <dbReference type="Google" id="ProtNLM"/>
    </source>
</evidence>
<evidence type="ECO:0000313" key="5">
    <source>
        <dbReference type="EMBL" id="KAH3682884.1"/>
    </source>
</evidence>
<feature type="compositionally biased region" description="Polar residues" evidence="4">
    <location>
        <begin position="31"/>
        <end position="48"/>
    </location>
</feature>
<dbReference type="SMART" id="SM00320">
    <property type="entry name" value="WD40"/>
    <property type="match status" value="5"/>
</dbReference>
<feature type="repeat" description="WD" evidence="3">
    <location>
        <begin position="283"/>
        <end position="324"/>
    </location>
</feature>
<evidence type="ECO:0000313" key="6">
    <source>
        <dbReference type="Proteomes" id="UP000774326"/>
    </source>
</evidence>
<comment type="caution">
    <text evidence="5">The sequence shown here is derived from an EMBL/GenBank/DDBJ whole genome shotgun (WGS) entry which is preliminary data.</text>
</comment>
<protein>
    <recommendedName>
        <fullName evidence="7">Anaphase-promoting complex subunit 4 WD40 domain-containing protein</fullName>
    </recommendedName>
</protein>
<evidence type="ECO:0000256" key="2">
    <source>
        <dbReference type="ARBA" id="ARBA00022737"/>
    </source>
</evidence>
<dbReference type="InterPro" id="IPR015943">
    <property type="entry name" value="WD40/YVTN_repeat-like_dom_sf"/>
</dbReference>
<dbReference type="EMBL" id="JAEUBG010003365">
    <property type="protein sequence ID" value="KAH3682884.1"/>
    <property type="molecule type" value="Genomic_DNA"/>
</dbReference>
<evidence type="ECO:0000256" key="4">
    <source>
        <dbReference type="SAM" id="MobiDB-lite"/>
    </source>
</evidence>
<keyword evidence="6" id="KW-1185">Reference proteome</keyword>
<dbReference type="SUPFAM" id="SSF50978">
    <property type="entry name" value="WD40 repeat-like"/>
    <property type="match status" value="1"/>
</dbReference>
<feature type="region of interest" description="Disordered" evidence="4">
    <location>
        <begin position="1"/>
        <end position="62"/>
    </location>
</feature>
<dbReference type="PROSITE" id="PS50294">
    <property type="entry name" value="WD_REPEATS_REGION"/>
    <property type="match status" value="2"/>
</dbReference>
<feature type="region of interest" description="Disordered" evidence="4">
    <location>
        <begin position="79"/>
        <end position="196"/>
    </location>
</feature>
<organism evidence="5 6">
    <name type="scientific">Wickerhamomyces pijperi</name>
    <name type="common">Yeast</name>
    <name type="synonym">Pichia pijperi</name>
    <dbReference type="NCBI Taxonomy" id="599730"/>
    <lineage>
        <taxon>Eukaryota</taxon>
        <taxon>Fungi</taxon>
        <taxon>Dikarya</taxon>
        <taxon>Ascomycota</taxon>
        <taxon>Saccharomycotina</taxon>
        <taxon>Saccharomycetes</taxon>
        <taxon>Phaffomycetales</taxon>
        <taxon>Wickerhamomycetaceae</taxon>
        <taxon>Wickerhamomyces</taxon>
    </lineage>
</organism>
<reference evidence="5" key="2">
    <citation type="submission" date="2021-01" db="EMBL/GenBank/DDBJ databases">
        <authorList>
            <person name="Schikora-Tamarit M.A."/>
        </authorList>
    </citation>
    <scope>NUCLEOTIDE SEQUENCE</scope>
    <source>
        <strain evidence="5">CBS2887</strain>
    </source>
</reference>
<dbReference type="PANTHER" id="PTHR43979:SF1">
    <property type="entry name" value="PRE-MRNA-PROCESSING FACTOR 17"/>
    <property type="match status" value="1"/>
</dbReference>
<dbReference type="InterPro" id="IPR032847">
    <property type="entry name" value="PRPF17"/>
</dbReference>
<dbReference type="InterPro" id="IPR036322">
    <property type="entry name" value="WD40_repeat_dom_sf"/>
</dbReference>
<dbReference type="Gene3D" id="2.130.10.10">
    <property type="entry name" value="YVTN repeat-like/Quinoprotein amine dehydrogenase"/>
    <property type="match status" value="1"/>
</dbReference>
<feature type="compositionally biased region" description="Acidic residues" evidence="4">
    <location>
        <begin position="178"/>
        <end position="187"/>
    </location>
</feature>
<dbReference type="InterPro" id="IPR019775">
    <property type="entry name" value="WD40_repeat_CS"/>
</dbReference>
<keyword evidence="2" id="KW-0677">Repeat</keyword>
<sequence length="557" mass="62751">MALVSGYTSSDDESDPEKNHSVTLIKPLQKVITNPSVQTSNKSTDLIPTQTNDQDTQTNVDDSKVVRYGSTVTREAFDNSTFERQIRKGHHHLNHEDSAPRRKKRKGQSFETMETTTGDHEEEGGEPSVDIDSYLGPWAKFEEDKAQDQDESTGLIEEEQQGEGNDATIQEPDASDSSSDEEEDQAPDTETTKLYIGSTHDYQNRSYLHPPTTTSTMVNLLNDSYPDICFPPSSIQHTYPGHTNGVTKLLMFPKSQHLLLSSGNDEKIYLWEVYGKRDLIRGYFGHVGAVKDICFNKSGSKFISLGMDKYVKIWDTVTGVCEKKLKLRQRGDVVKFIPGITNDDDDQFIVGLQSGKIEQYDLSKKLQSDKLALRYDGHLTAINDLQFFYPSSQLTTTKQLHLITCSSDKTMKIFTFGNPYPIKQISDPKLQAMTYLKPHPSGKFISAQSMNNTIVTIHTSGKFKFHKPKTFSGHHNVGYNINLDFSPNSQFLISGDANGEVYIWDWQTKTLKKRLSMGMNKDVKQQSKKCITQVVWNKKEVSSLVCAGSNGKIYLWG</sequence>
<evidence type="ECO:0000256" key="1">
    <source>
        <dbReference type="ARBA" id="ARBA00022574"/>
    </source>
</evidence>
<dbReference type="OrthoDB" id="10257301at2759"/>
<dbReference type="InterPro" id="IPR001680">
    <property type="entry name" value="WD40_rpt"/>
</dbReference>
<proteinExistence type="predicted"/>
<feature type="compositionally biased region" description="Low complexity" evidence="4">
    <location>
        <begin position="49"/>
        <end position="60"/>
    </location>
</feature>
<accession>A0A9P8Q4U1</accession>